<dbReference type="InterPro" id="IPR026444">
    <property type="entry name" value="Secre_tail"/>
</dbReference>
<evidence type="ECO:0000259" key="3">
    <source>
        <dbReference type="Pfam" id="PF13229"/>
    </source>
</evidence>
<accession>A0A840ENK3</accession>
<feature type="domain" description="Right handed beta helix" evidence="3">
    <location>
        <begin position="137"/>
        <end position="306"/>
    </location>
</feature>
<gene>
    <name evidence="5" type="ORF">GGR32_000467</name>
</gene>
<dbReference type="SUPFAM" id="SSF51126">
    <property type="entry name" value="Pectin lyase-like"/>
    <property type="match status" value="1"/>
</dbReference>
<evidence type="ECO:0000256" key="2">
    <source>
        <dbReference type="SAM" id="SignalP"/>
    </source>
</evidence>
<dbReference type="SMART" id="SM00710">
    <property type="entry name" value="PbH1"/>
    <property type="match status" value="7"/>
</dbReference>
<dbReference type="EMBL" id="JACIFO010000002">
    <property type="protein sequence ID" value="MBB4118193.1"/>
    <property type="molecule type" value="Genomic_DNA"/>
</dbReference>
<keyword evidence="1 2" id="KW-0732">Signal</keyword>
<dbReference type="InterPro" id="IPR012334">
    <property type="entry name" value="Pectin_lyas_fold"/>
</dbReference>
<dbReference type="InterPro" id="IPR006626">
    <property type="entry name" value="PbH1"/>
</dbReference>
<feature type="chain" id="PRO_5032572406" evidence="2">
    <location>
        <begin position="21"/>
        <end position="492"/>
    </location>
</feature>
<keyword evidence="6" id="KW-1185">Reference proteome</keyword>
<comment type="caution">
    <text evidence="5">The sequence shown here is derived from an EMBL/GenBank/DDBJ whole genome shotgun (WGS) entry which is preliminary data.</text>
</comment>
<name>A0A840ENK3_9FLAO</name>
<feature type="signal peptide" evidence="2">
    <location>
        <begin position="1"/>
        <end position="20"/>
    </location>
</feature>
<dbReference type="RefSeq" id="WP_183475966.1">
    <property type="nucleotide sequence ID" value="NZ_JACIFO010000002.1"/>
</dbReference>
<organism evidence="5 6">
    <name type="scientific">Mesonia hippocampi</name>
    <dbReference type="NCBI Taxonomy" id="1628250"/>
    <lineage>
        <taxon>Bacteria</taxon>
        <taxon>Pseudomonadati</taxon>
        <taxon>Bacteroidota</taxon>
        <taxon>Flavobacteriia</taxon>
        <taxon>Flavobacteriales</taxon>
        <taxon>Flavobacteriaceae</taxon>
        <taxon>Mesonia</taxon>
    </lineage>
</organism>
<dbReference type="NCBIfam" id="TIGR04183">
    <property type="entry name" value="Por_Secre_tail"/>
    <property type="match status" value="1"/>
</dbReference>
<dbReference type="Pfam" id="PF18962">
    <property type="entry name" value="Por_Secre_tail"/>
    <property type="match status" value="1"/>
</dbReference>
<sequence length="492" mass="52852">MKRNYVFYLLALFASANIFAQGYTSPNTGDTYTLNDIALADSSTLVKNGTSYTLLQDLTIAENDALEVTESISLAIAEGVRITIDGTLNWNPPTTGATVDALTAGTTYDGFWFGQTSNINITNSSFINGGGFKVTTANFYMENCTVMYMVSGASTGAAISLSRGAPVIENNLIMYNDLPAIASGANQTVSATIRGNYIEGNTKSNQNRPQLNLSITGTDTLRVINNDIIGDVTLDKVGGIAISNFIGDGAEIRAIIQGNTIENNRYGITISGSNVNALIKNNTIENNNTQGLPNLGGSGISLQSNDDTQTVVARNNHIKGNLWGVTLLAKGRIDLGTADDYGHNTFSENGNNNTSYSLYNNTTNNITAIYNCWEEGVSFDTAADVDQYIVHANDDASLGTVTFEPFDCASMSIDTYTTQVNFYPNPSQDVLTIENTQGFDTAAIYNLNGQLVASYNLNEGTNTIRFALTTGVYFIKFNSTKNKGITKKLLVQ</sequence>
<dbReference type="Proteomes" id="UP000553034">
    <property type="component" value="Unassembled WGS sequence"/>
</dbReference>
<dbReference type="InterPro" id="IPR011050">
    <property type="entry name" value="Pectin_lyase_fold/virulence"/>
</dbReference>
<dbReference type="Pfam" id="PF13229">
    <property type="entry name" value="Beta_helix"/>
    <property type="match status" value="1"/>
</dbReference>
<evidence type="ECO:0000256" key="1">
    <source>
        <dbReference type="ARBA" id="ARBA00022729"/>
    </source>
</evidence>
<reference evidence="5 6" key="1">
    <citation type="submission" date="2020-08" db="EMBL/GenBank/DDBJ databases">
        <title>Genomic Encyclopedia of Type Strains, Phase IV (KMG-IV): sequencing the most valuable type-strain genomes for metagenomic binning, comparative biology and taxonomic classification.</title>
        <authorList>
            <person name="Goeker M."/>
        </authorList>
    </citation>
    <scope>NUCLEOTIDE SEQUENCE [LARGE SCALE GENOMIC DNA]</scope>
    <source>
        <strain evidence="5 6">DSM 29568</strain>
    </source>
</reference>
<evidence type="ECO:0000313" key="6">
    <source>
        <dbReference type="Proteomes" id="UP000553034"/>
    </source>
</evidence>
<proteinExistence type="predicted"/>
<dbReference type="InterPro" id="IPR039448">
    <property type="entry name" value="Beta_helix"/>
</dbReference>
<dbReference type="Gene3D" id="2.160.20.10">
    <property type="entry name" value="Single-stranded right-handed beta-helix, Pectin lyase-like"/>
    <property type="match status" value="1"/>
</dbReference>
<evidence type="ECO:0000313" key="5">
    <source>
        <dbReference type="EMBL" id="MBB4118193.1"/>
    </source>
</evidence>
<evidence type="ECO:0000259" key="4">
    <source>
        <dbReference type="Pfam" id="PF18962"/>
    </source>
</evidence>
<feature type="domain" description="Secretion system C-terminal sorting" evidence="4">
    <location>
        <begin position="423"/>
        <end position="491"/>
    </location>
</feature>
<dbReference type="AlphaFoldDB" id="A0A840ENK3"/>
<protein>
    <submittedName>
        <fullName evidence="5">Parallel beta-helix repeat protein</fullName>
    </submittedName>
</protein>